<dbReference type="EMBL" id="JALNMJ010000022">
    <property type="protein sequence ID" value="MCK7615192.1"/>
    <property type="molecule type" value="Genomic_DNA"/>
</dbReference>
<organism evidence="1 2">
    <name type="scientific">Roseibium sediminicola</name>
    <dbReference type="NCBI Taxonomy" id="2933272"/>
    <lineage>
        <taxon>Bacteria</taxon>
        <taxon>Pseudomonadati</taxon>
        <taxon>Pseudomonadota</taxon>
        <taxon>Alphaproteobacteria</taxon>
        <taxon>Hyphomicrobiales</taxon>
        <taxon>Stappiaceae</taxon>
        <taxon>Roseibium</taxon>
    </lineage>
</organism>
<evidence type="ECO:0000313" key="2">
    <source>
        <dbReference type="Proteomes" id="UP001431221"/>
    </source>
</evidence>
<dbReference type="RefSeq" id="WP_248158250.1">
    <property type="nucleotide sequence ID" value="NZ_JALNMJ010000022.1"/>
</dbReference>
<accession>A0ABT0H1L4</accession>
<keyword evidence="2" id="KW-1185">Reference proteome</keyword>
<reference evidence="1" key="1">
    <citation type="submission" date="2022-04" db="EMBL/GenBank/DDBJ databases">
        <title>Roseibium sp. CAU 1639 isolated from mud.</title>
        <authorList>
            <person name="Kim W."/>
        </authorList>
    </citation>
    <scope>NUCLEOTIDE SEQUENCE</scope>
    <source>
        <strain evidence="1">CAU 1639</strain>
    </source>
</reference>
<dbReference type="Gene3D" id="3.30.1580.10">
    <property type="entry name" value="Head-to-tail joining protein W"/>
    <property type="match status" value="1"/>
</dbReference>
<name>A0ABT0H1L4_9HYPH</name>
<evidence type="ECO:0000313" key="1">
    <source>
        <dbReference type="EMBL" id="MCK7615192.1"/>
    </source>
</evidence>
<gene>
    <name evidence="1" type="ORF">M0H32_23755</name>
</gene>
<comment type="caution">
    <text evidence="1">The sequence shown here is derived from an EMBL/GenBank/DDBJ whole genome shotgun (WGS) entry which is preliminary data.</text>
</comment>
<dbReference type="InterPro" id="IPR036626">
    <property type="entry name" value="GpW_sf"/>
</dbReference>
<evidence type="ECO:0008006" key="3">
    <source>
        <dbReference type="Google" id="ProtNLM"/>
    </source>
</evidence>
<protein>
    <recommendedName>
        <fullName evidence="3">GpW protein</fullName>
    </recommendedName>
</protein>
<dbReference type="Proteomes" id="UP001431221">
    <property type="component" value="Unassembled WGS sequence"/>
</dbReference>
<sequence length="79" mass="8330">MTREQIEQAISDLEAARLKMLTGTKRVEITSSEGGGVKYQVATVGEINQEIARLKVELSKLTGDPSGVGPIIAAFGGRG</sequence>
<proteinExistence type="predicted"/>
<dbReference type="SUPFAM" id="SSF64210">
    <property type="entry name" value="Head-to-tail joining protein W, gpW"/>
    <property type="match status" value="1"/>
</dbReference>